<dbReference type="KEGG" id="nti:DNFV4_00782"/>
<protein>
    <submittedName>
        <fullName evidence="4">Porin family protein</fullName>
    </submittedName>
</protein>
<feature type="domain" description="Outer membrane protein beta-barrel" evidence="3">
    <location>
        <begin position="14"/>
        <end position="144"/>
    </location>
</feature>
<keyword evidence="5" id="KW-1185">Reference proteome</keyword>
<feature type="signal peptide" evidence="2">
    <location>
        <begin position="1"/>
        <end position="24"/>
    </location>
</feature>
<name>A0AA86MWU4_9BACT</name>
<dbReference type="InterPro" id="IPR036709">
    <property type="entry name" value="Autotransporte_beta_dom_sf"/>
</dbReference>
<dbReference type="Pfam" id="PF13505">
    <property type="entry name" value="OMP_b-brl"/>
    <property type="match status" value="1"/>
</dbReference>
<dbReference type="InterPro" id="IPR011250">
    <property type="entry name" value="OMP/PagP_B-barrel"/>
</dbReference>
<evidence type="ECO:0000256" key="2">
    <source>
        <dbReference type="SAM" id="SignalP"/>
    </source>
</evidence>
<organism evidence="4 5">
    <name type="scientific">Nitrospira tepida</name>
    <dbReference type="NCBI Taxonomy" id="2973512"/>
    <lineage>
        <taxon>Bacteria</taxon>
        <taxon>Pseudomonadati</taxon>
        <taxon>Nitrospirota</taxon>
        <taxon>Nitrospiria</taxon>
        <taxon>Nitrospirales</taxon>
        <taxon>Nitrospiraceae</taxon>
        <taxon>Nitrospira</taxon>
    </lineage>
</organism>
<evidence type="ECO:0000256" key="1">
    <source>
        <dbReference type="ARBA" id="ARBA00022729"/>
    </source>
</evidence>
<dbReference type="RefSeq" id="WP_289267345.1">
    <property type="nucleotide sequence ID" value="NZ_OX365700.1"/>
</dbReference>
<gene>
    <name evidence="4" type="ORF">DNFV4_00782</name>
</gene>
<evidence type="ECO:0000313" key="4">
    <source>
        <dbReference type="EMBL" id="CAI4030354.1"/>
    </source>
</evidence>
<dbReference type="Proteomes" id="UP001179121">
    <property type="component" value="Chromosome"/>
</dbReference>
<dbReference type="AlphaFoldDB" id="A0AA86MWU4"/>
<dbReference type="InterPro" id="IPR027385">
    <property type="entry name" value="Beta-barrel_OMP"/>
</dbReference>
<accession>A0AA86MWU4</accession>
<sequence>MMTALRGLALWLTLWALLSGVASAQAQESRFGFTTDLGLLSGSPDGTMFAVSFGLDYYVDPSFSFGLLTLFTPASDLNTYGFAGVAKYHIRLDRVTLVPFAGLGFMHMSLDAGGPPRVDASDTSHWIPLGISAEYPVTSGIALSTTVMVNLHAVRLSPLERDDTSIAALFGVHFGP</sequence>
<evidence type="ECO:0000313" key="5">
    <source>
        <dbReference type="Proteomes" id="UP001179121"/>
    </source>
</evidence>
<dbReference type="EMBL" id="OX365700">
    <property type="protein sequence ID" value="CAI4030354.1"/>
    <property type="molecule type" value="Genomic_DNA"/>
</dbReference>
<dbReference type="SUPFAM" id="SSF56925">
    <property type="entry name" value="OMPA-like"/>
    <property type="match status" value="1"/>
</dbReference>
<reference evidence="4" key="1">
    <citation type="submission" date="2022-10" db="EMBL/GenBank/DDBJ databases">
        <authorList>
            <person name="Koch H."/>
        </authorList>
    </citation>
    <scope>NUCLEOTIDE SEQUENCE</scope>
    <source>
        <strain evidence="4">DNF</strain>
    </source>
</reference>
<proteinExistence type="predicted"/>
<keyword evidence="1 2" id="KW-0732">Signal</keyword>
<dbReference type="Gene3D" id="2.40.128.130">
    <property type="entry name" value="Autotransporter beta-domain"/>
    <property type="match status" value="1"/>
</dbReference>
<feature type="chain" id="PRO_5041652849" evidence="2">
    <location>
        <begin position="25"/>
        <end position="176"/>
    </location>
</feature>
<evidence type="ECO:0000259" key="3">
    <source>
        <dbReference type="Pfam" id="PF13505"/>
    </source>
</evidence>